<protein>
    <submittedName>
        <fullName evidence="1">Uncharacterized protein</fullName>
    </submittedName>
</protein>
<accession>A0A0C2RSK6</accession>
<dbReference type="AlphaFoldDB" id="A0A0C2RSK6"/>
<dbReference type="STRING" id="889306.KP78_22830"/>
<comment type="caution">
    <text evidence="1">The sequence shown here is derived from an EMBL/GenBank/DDBJ whole genome shotgun (WGS) entry which is preliminary data.</text>
</comment>
<name>A0A0C2RSK6_9BACL</name>
<keyword evidence="2" id="KW-1185">Reference proteome</keyword>
<proteinExistence type="predicted"/>
<evidence type="ECO:0000313" key="2">
    <source>
        <dbReference type="Proteomes" id="UP000031938"/>
    </source>
</evidence>
<organism evidence="1 2">
    <name type="scientific">Jeotgalibacillus soli</name>
    <dbReference type="NCBI Taxonomy" id="889306"/>
    <lineage>
        <taxon>Bacteria</taxon>
        <taxon>Bacillati</taxon>
        <taxon>Bacillota</taxon>
        <taxon>Bacilli</taxon>
        <taxon>Bacillales</taxon>
        <taxon>Caryophanaceae</taxon>
        <taxon>Jeotgalibacillus</taxon>
    </lineage>
</organism>
<dbReference type="EMBL" id="JXRP01000018">
    <property type="protein sequence ID" value="KIL44739.1"/>
    <property type="molecule type" value="Genomic_DNA"/>
</dbReference>
<evidence type="ECO:0000313" key="1">
    <source>
        <dbReference type="EMBL" id="KIL44739.1"/>
    </source>
</evidence>
<sequence>MTFSAPLRGDVAKGYNTGFQQYRLSVNVGFLSFYLIMDLTINTDKYSSV</sequence>
<dbReference type="PATRIC" id="fig|889306.3.peg.2296"/>
<dbReference type="Proteomes" id="UP000031938">
    <property type="component" value="Unassembled WGS sequence"/>
</dbReference>
<gene>
    <name evidence="1" type="ORF">KP78_22830</name>
</gene>
<reference evidence="1 2" key="1">
    <citation type="submission" date="2015-01" db="EMBL/GenBank/DDBJ databases">
        <title>Genome sequencing of Jeotgalibacillus soli.</title>
        <authorList>
            <person name="Goh K.M."/>
            <person name="Chan K.-G."/>
            <person name="Yaakop A.S."/>
            <person name="Ee R."/>
            <person name="Gan H.M."/>
            <person name="Chan C.S."/>
        </authorList>
    </citation>
    <scope>NUCLEOTIDE SEQUENCE [LARGE SCALE GENOMIC DNA]</scope>
    <source>
        <strain evidence="1 2">P9</strain>
    </source>
</reference>